<proteinExistence type="predicted"/>
<dbReference type="STRING" id="1126212.K2RHD4"/>
<sequence>MLSEKPEAEMPLPAQARHRQPPKNTALCERCNISLALDDRCVEEYLTVSEDGRAALGYKSSAAVPDFRPSSTNVRIYGGIKFDINDTVPHLPDISYGARSGCKFCFALKNALVEKYLSNKIQIRIQYEWMCGMEYLYLNSIVASLYHASFPDWPGGAVQFLIDIHSATSSSEGPIVPSILPPKEEIFVPTRLLDLEHCLKTDEDDGFVVLVSLENSDENTSEVPNTEALKSFHDVCGNYAALSYRWGLPETSLKTTRANIHDHMSGIPVSSLAACLGDAVRVACKLKIRYLWVDALCIVQDDEGEDFKQESGRMLETYHCAFITIAAARSPLFAPTVSGSYCFSLVPEKVTPSVRAEDNTFDIDLESSTWDTRAWVFQEKIISNRVLIFGHKMIHVRCHDSVYSEDGRITRGATDWHENYSVDSWGGNIMSYSRRALTKQTDKLPAVSGLAKLVCQKAKARGERVEYLAGIWYDASWRMNFCWTTTSAVSYESLGQMLSGVEHDSQSHVAPTWTWASRKEGADFRSGSWRPDMIRPIELDSVIIENNSRFSTDKNPFGTVEPESHLLLRGRLSKDPPSLSALQRQHEGSVYQWAATLEACGPLEFSVDWHLLVEGEKARNMEDLRMFIVQISAVGGIHLNGLFLLQAHEKGAYYRVGSFCLGLEDHYDSLVRESKGAEFYTQWPKVGIKLI</sequence>
<evidence type="ECO:0000259" key="2">
    <source>
        <dbReference type="Pfam" id="PF06985"/>
    </source>
</evidence>
<dbReference type="eggNOG" id="ENOG502SP7N">
    <property type="taxonomic scope" value="Eukaryota"/>
</dbReference>
<evidence type="ECO:0000256" key="1">
    <source>
        <dbReference type="SAM" id="MobiDB-lite"/>
    </source>
</evidence>
<dbReference type="AlphaFoldDB" id="K2RHD4"/>
<dbReference type="Pfam" id="PF06985">
    <property type="entry name" value="HET"/>
    <property type="match status" value="1"/>
</dbReference>
<dbReference type="HOGENOM" id="CLU_002639_9_0_1"/>
<dbReference type="InParanoid" id="K2RHD4"/>
<evidence type="ECO:0000313" key="3">
    <source>
        <dbReference type="EMBL" id="EKG21971.1"/>
    </source>
</evidence>
<protein>
    <submittedName>
        <fullName evidence="3">Heterokaryon incompatibility</fullName>
    </submittedName>
</protein>
<dbReference type="OrthoDB" id="3691074at2759"/>
<gene>
    <name evidence="3" type="ORF">MPH_00697</name>
</gene>
<organism evidence="3 4">
    <name type="scientific">Macrophomina phaseolina (strain MS6)</name>
    <name type="common">Charcoal rot fungus</name>
    <dbReference type="NCBI Taxonomy" id="1126212"/>
    <lineage>
        <taxon>Eukaryota</taxon>
        <taxon>Fungi</taxon>
        <taxon>Dikarya</taxon>
        <taxon>Ascomycota</taxon>
        <taxon>Pezizomycotina</taxon>
        <taxon>Dothideomycetes</taxon>
        <taxon>Dothideomycetes incertae sedis</taxon>
        <taxon>Botryosphaeriales</taxon>
        <taxon>Botryosphaeriaceae</taxon>
        <taxon>Macrophomina</taxon>
    </lineage>
</organism>
<dbReference type="InterPro" id="IPR010730">
    <property type="entry name" value="HET"/>
</dbReference>
<accession>K2RHD4</accession>
<evidence type="ECO:0000313" key="4">
    <source>
        <dbReference type="Proteomes" id="UP000007129"/>
    </source>
</evidence>
<dbReference type="PANTHER" id="PTHR33112:SF16">
    <property type="entry name" value="HETEROKARYON INCOMPATIBILITY DOMAIN-CONTAINING PROTEIN"/>
    <property type="match status" value="1"/>
</dbReference>
<comment type="caution">
    <text evidence="3">The sequence shown here is derived from an EMBL/GenBank/DDBJ whole genome shotgun (WGS) entry which is preliminary data.</text>
</comment>
<dbReference type="VEuPathDB" id="FungiDB:MPH_00697"/>
<feature type="domain" description="Heterokaryon incompatibility" evidence="2">
    <location>
        <begin position="239"/>
        <end position="379"/>
    </location>
</feature>
<feature type="region of interest" description="Disordered" evidence="1">
    <location>
        <begin position="1"/>
        <end position="21"/>
    </location>
</feature>
<reference evidence="3 4" key="1">
    <citation type="journal article" date="2012" name="BMC Genomics">
        <title>Tools to kill: Genome of one of the most destructive plant pathogenic fungi Macrophomina phaseolina.</title>
        <authorList>
            <person name="Islam M.S."/>
            <person name="Haque M.S."/>
            <person name="Islam M.M."/>
            <person name="Emdad E.M."/>
            <person name="Halim A."/>
            <person name="Hossen Q.M.M."/>
            <person name="Hossain M.Z."/>
            <person name="Ahmed B."/>
            <person name="Rahim S."/>
            <person name="Rahman M.S."/>
            <person name="Alam M.M."/>
            <person name="Hou S."/>
            <person name="Wan X."/>
            <person name="Saito J.A."/>
            <person name="Alam M."/>
        </authorList>
    </citation>
    <scope>NUCLEOTIDE SEQUENCE [LARGE SCALE GENOMIC DNA]</scope>
    <source>
        <strain evidence="3 4">MS6</strain>
    </source>
</reference>
<dbReference type="Proteomes" id="UP000007129">
    <property type="component" value="Unassembled WGS sequence"/>
</dbReference>
<name>K2RHD4_MACPH</name>
<dbReference type="EMBL" id="AHHD01000034">
    <property type="protein sequence ID" value="EKG21971.1"/>
    <property type="molecule type" value="Genomic_DNA"/>
</dbReference>
<dbReference type="PANTHER" id="PTHR33112">
    <property type="entry name" value="DOMAIN PROTEIN, PUTATIVE-RELATED"/>
    <property type="match status" value="1"/>
</dbReference>